<reference evidence="1" key="2">
    <citation type="submission" date="2017-06" db="EMBL/GenBank/DDBJ databases">
        <title>WGS assembly of Brachypodium distachyon.</title>
        <authorList>
            <consortium name="The International Brachypodium Initiative"/>
            <person name="Lucas S."/>
            <person name="Harmon-Smith M."/>
            <person name="Lail K."/>
            <person name="Tice H."/>
            <person name="Grimwood J."/>
            <person name="Bruce D."/>
            <person name="Barry K."/>
            <person name="Shu S."/>
            <person name="Lindquist E."/>
            <person name="Wang M."/>
            <person name="Pitluck S."/>
            <person name="Vogel J.P."/>
            <person name="Garvin D.F."/>
            <person name="Mockler T.C."/>
            <person name="Schmutz J."/>
            <person name="Rokhsar D."/>
            <person name="Bevan M.W."/>
        </authorList>
    </citation>
    <scope>NUCLEOTIDE SEQUENCE</scope>
    <source>
        <strain evidence="1">Bd21</strain>
    </source>
</reference>
<name>A0A0Q3HND4_BRADI</name>
<proteinExistence type="predicted"/>
<keyword evidence="3" id="KW-1185">Reference proteome</keyword>
<protein>
    <submittedName>
        <fullName evidence="1 2">Uncharacterized protein</fullName>
    </submittedName>
</protein>
<dbReference type="Proteomes" id="UP000008810">
    <property type="component" value="Chromosome 4"/>
</dbReference>
<dbReference type="EnsemblPlants" id="KQJ89651">
    <property type="protein sequence ID" value="KQJ89651"/>
    <property type="gene ID" value="BRADI_4g27008v3"/>
</dbReference>
<evidence type="ECO:0000313" key="3">
    <source>
        <dbReference type="Proteomes" id="UP000008810"/>
    </source>
</evidence>
<dbReference type="STRING" id="15368.A0A0Q3HND4"/>
<evidence type="ECO:0000313" key="2">
    <source>
        <dbReference type="EnsemblPlants" id="KQJ89651"/>
    </source>
</evidence>
<dbReference type="Gramene" id="KQJ89651">
    <property type="protein sequence ID" value="KQJ89651"/>
    <property type="gene ID" value="BRADI_4g27008v3"/>
</dbReference>
<sequence>MLTDLLIDDAQLRMRLNSVICNAVNTALKPEKEDMDGVIPRKDQKTSESLWWSKYREAA</sequence>
<organism evidence="1">
    <name type="scientific">Brachypodium distachyon</name>
    <name type="common">Purple false brome</name>
    <name type="synonym">Trachynia distachya</name>
    <dbReference type="NCBI Taxonomy" id="15368"/>
    <lineage>
        <taxon>Eukaryota</taxon>
        <taxon>Viridiplantae</taxon>
        <taxon>Streptophyta</taxon>
        <taxon>Embryophyta</taxon>
        <taxon>Tracheophyta</taxon>
        <taxon>Spermatophyta</taxon>
        <taxon>Magnoliopsida</taxon>
        <taxon>Liliopsida</taxon>
        <taxon>Poales</taxon>
        <taxon>Poaceae</taxon>
        <taxon>BOP clade</taxon>
        <taxon>Pooideae</taxon>
        <taxon>Stipodae</taxon>
        <taxon>Brachypodieae</taxon>
        <taxon>Brachypodium</taxon>
    </lineage>
</organism>
<dbReference type="AlphaFoldDB" id="A0A0Q3HND4"/>
<dbReference type="EMBL" id="CM000883">
    <property type="protein sequence ID" value="KQJ89651.1"/>
    <property type="molecule type" value="Genomic_DNA"/>
</dbReference>
<gene>
    <name evidence="1" type="ORF">BRADI_4g27008v3</name>
</gene>
<accession>A0A0Q3HND4</accession>
<dbReference type="InParanoid" id="A0A0Q3HND4"/>
<evidence type="ECO:0000313" key="1">
    <source>
        <dbReference type="EMBL" id="KQJ89651.1"/>
    </source>
</evidence>
<reference evidence="2" key="3">
    <citation type="submission" date="2018-08" db="UniProtKB">
        <authorList>
            <consortium name="EnsemblPlants"/>
        </authorList>
    </citation>
    <scope>IDENTIFICATION</scope>
    <source>
        <strain evidence="2">cv. Bd21</strain>
    </source>
</reference>
<reference evidence="1 2" key="1">
    <citation type="journal article" date="2010" name="Nature">
        <title>Genome sequencing and analysis of the model grass Brachypodium distachyon.</title>
        <authorList>
            <consortium name="International Brachypodium Initiative"/>
        </authorList>
    </citation>
    <scope>NUCLEOTIDE SEQUENCE [LARGE SCALE GENOMIC DNA]</scope>
    <source>
        <strain evidence="1 2">Bd21</strain>
    </source>
</reference>